<evidence type="ECO:0000313" key="3">
    <source>
        <dbReference type="Proteomes" id="UP000198394"/>
    </source>
</evidence>
<feature type="transmembrane region" description="Helical" evidence="1">
    <location>
        <begin position="31"/>
        <end position="54"/>
    </location>
</feature>
<feature type="transmembrane region" description="Helical" evidence="1">
    <location>
        <begin position="70"/>
        <end position="91"/>
    </location>
</feature>
<organism evidence="2 3">
    <name type="scientific">Parageobacillus galactosidasius</name>
    <dbReference type="NCBI Taxonomy" id="883812"/>
    <lineage>
        <taxon>Bacteria</taxon>
        <taxon>Bacillati</taxon>
        <taxon>Bacillota</taxon>
        <taxon>Bacilli</taxon>
        <taxon>Bacillales</taxon>
        <taxon>Anoxybacillaceae</taxon>
        <taxon>Parageobacillus</taxon>
    </lineage>
</organism>
<keyword evidence="3" id="KW-1185">Reference proteome</keyword>
<dbReference type="Proteomes" id="UP000198394">
    <property type="component" value="Unassembled WGS sequence"/>
</dbReference>
<sequence length="96" mass="10961">MLRSILVIITIPLVVIHFAILYFWVFDWRKLVTQVGLISWIGSIILGVLVYFAYRKFIKNQKFTVVSRKVLFSSTLMTIVLGVLALVIEAITSSMP</sequence>
<keyword evidence="1" id="KW-0472">Membrane</keyword>
<evidence type="ECO:0000313" key="2">
    <source>
        <dbReference type="EMBL" id="OXB95095.1"/>
    </source>
</evidence>
<feature type="transmembrane region" description="Helical" evidence="1">
    <location>
        <begin position="5"/>
        <end position="25"/>
    </location>
</feature>
<evidence type="ECO:0000256" key="1">
    <source>
        <dbReference type="SAM" id="Phobius"/>
    </source>
</evidence>
<dbReference type="AlphaFoldDB" id="A0A226QRW4"/>
<reference evidence="2 3" key="1">
    <citation type="submission" date="2017-04" db="EMBL/GenBank/DDBJ databases">
        <title>The genome sequence of Parageobacillus galactosidasius DSM 18751.</title>
        <authorList>
            <person name="Ramaloko W.T."/>
            <person name="Koen N."/>
            <person name="Polliack S."/>
            <person name="Aliyu H."/>
            <person name="Lebre P."/>
            <person name="Mohr T."/>
            <person name="Oswald F."/>
            <person name="Zwick M."/>
            <person name="Neumann A."/>
            <person name="Syldatk C."/>
            <person name="Cowan D."/>
            <person name="De Maayer P."/>
        </authorList>
    </citation>
    <scope>NUCLEOTIDE SEQUENCE [LARGE SCALE GENOMIC DNA]</scope>
    <source>
        <strain evidence="2 3">DSM 18751</strain>
    </source>
</reference>
<name>A0A226QRW4_9BACL</name>
<dbReference type="EMBL" id="NDYL01000001">
    <property type="protein sequence ID" value="OXB95095.1"/>
    <property type="molecule type" value="Genomic_DNA"/>
</dbReference>
<proteinExistence type="predicted"/>
<gene>
    <name evidence="2" type="ORF">B9L23_07155</name>
</gene>
<keyword evidence="1" id="KW-1133">Transmembrane helix</keyword>
<keyword evidence="1" id="KW-0812">Transmembrane</keyword>
<protein>
    <submittedName>
        <fullName evidence="2">Uncharacterized protein</fullName>
    </submittedName>
</protein>
<accession>A0A226QRW4</accession>
<comment type="caution">
    <text evidence="2">The sequence shown here is derived from an EMBL/GenBank/DDBJ whole genome shotgun (WGS) entry which is preliminary data.</text>
</comment>